<dbReference type="Gene3D" id="1.20.120.450">
    <property type="entry name" value="dinb family like domain"/>
    <property type="match status" value="1"/>
</dbReference>
<organism evidence="4 5">
    <name type="scientific">Shouchella clausii</name>
    <name type="common">Alkalihalobacillus clausii</name>
    <dbReference type="NCBI Taxonomy" id="79880"/>
    <lineage>
        <taxon>Bacteria</taxon>
        <taxon>Bacillati</taxon>
        <taxon>Bacillota</taxon>
        <taxon>Bacilli</taxon>
        <taxon>Bacillales</taxon>
        <taxon>Bacillaceae</taxon>
        <taxon>Shouchella</taxon>
    </lineage>
</organism>
<dbReference type="Proteomes" id="UP000216133">
    <property type="component" value="Unassembled WGS sequence"/>
</dbReference>
<keyword evidence="2 3" id="KW-0479">Metal-binding</keyword>
<sequence length="163" mass="18645">MNASQLYDYHVWANNKVFAHLSDQEEGLLTRQVTSVFSSIAEVLTHIYIADITWLNAMQEKDFNDIVALRTEKSKQVAGASLAIYQEAYREVAQSFRQFFAANDLSRTIEIEHPRFGKLVCPVEDLVFHVVNHGTYHRGNITAMLRQLGLAGVPTDYVFFKYL</sequence>
<reference evidence="4 5" key="1">
    <citation type="submission" date="2017-07" db="EMBL/GenBank/DDBJ databases">
        <title>Isolation and whole genome analysis of endospore-forming bacteria from heroin.</title>
        <authorList>
            <person name="Kalinowski J."/>
            <person name="Ahrens B."/>
            <person name="Al-Dilaimi A."/>
            <person name="Winkler A."/>
            <person name="Wibberg D."/>
            <person name="Schleenbecker U."/>
            <person name="Ruckert C."/>
            <person name="Wolfel R."/>
            <person name="Grass G."/>
        </authorList>
    </citation>
    <scope>NUCLEOTIDE SEQUENCE [LARGE SCALE GENOMIC DNA]</scope>
    <source>
        <strain evidence="4 5">7523-2</strain>
    </source>
</reference>
<feature type="binding site" evidence="3">
    <location>
        <position position="133"/>
    </location>
    <ligand>
        <name>a divalent metal cation</name>
        <dbReference type="ChEBI" id="CHEBI:60240"/>
    </ligand>
</feature>
<feature type="binding site" evidence="3">
    <location>
        <position position="46"/>
    </location>
    <ligand>
        <name>a divalent metal cation</name>
        <dbReference type="ChEBI" id="CHEBI:60240"/>
    </ligand>
</feature>
<dbReference type="RefSeq" id="WP_095237886.1">
    <property type="nucleotide sequence ID" value="NZ_BOQS01000013.1"/>
</dbReference>
<evidence type="ECO:0000256" key="3">
    <source>
        <dbReference type="PIRSR" id="PIRSR607837-1"/>
    </source>
</evidence>
<evidence type="ECO:0000313" key="4">
    <source>
        <dbReference type="EMBL" id="PAF26964.1"/>
    </source>
</evidence>
<gene>
    <name evidence="4" type="ORF">CHH61_05820</name>
</gene>
<comment type="similarity">
    <text evidence="1">Belongs to the DinB family.</text>
</comment>
<dbReference type="PANTHER" id="PTHR37302">
    <property type="entry name" value="SLR1116 PROTEIN"/>
    <property type="match status" value="1"/>
</dbReference>
<evidence type="ECO:0000256" key="2">
    <source>
        <dbReference type="ARBA" id="ARBA00022723"/>
    </source>
</evidence>
<evidence type="ECO:0000256" key="1">
    <source>
        <dbReference type="ARBA" id="ARBA00008635"/>
    </source>
</evidence>
<dbReference type="GO" id="GO:0046872">
    <property type="term" value="F:metal ion binding"/>
    <property type="evidence" value="ECO:0007669"/>
    <property type="project" value="UniProtKB-KW"/>
</dbReference>
<dbReference type="EMBL" id="NPBS01000025">
    <property type="protein sequence ID" value="PAF26964.1"/>
    <property type="molecule type" value="Genomic_DNA"/>
</dbReference>
<protein>
    <recommendedName>
        <fullName evidence="6">Damage-inducible protein DinB</fullName>
    </recommendedName>
</protein>
<dbReference type="InterPro" id="IPR034660">
    <property type="entry name" value="DinB/YfiT-like"/>
</dbReference>
<dbReference type="InterPro" id="IPR007837">
    <property type="entry name" value="DinB"/>
</dbReference>
<dbReference type="Pfam" id="PF05163">
    <property type="entry name" value="DinB"/>
    <property type="match status" value="1"/>
</dbReference>
<evidence type="ECO:0000313" key="5">
    <source>
        <dbReference type="Proteomes" id="UP000216133"/>
    </source>
</evidence>
<evidence type="ECO:0008006" key="6">
    <source>
        <dbReference type="Google" id="ProtNLM"/>
    </source>
</evidence>
<dbReference type="PANTHER" id="PTHR37302:SF1">
    <property type="entry name" value="PROTEIN DINB"/>
    <property type="match status" value="1"/>
</dbReference>
<name>A0A268S367_SHOCL</name>
<dbReference type="AlphaFoldDB" id="A0A268S367"/>
<feature type="binding site" evidence="3">
    <location>
        <position position="137"/>
    </location>
    <ligand>
        <name>a divalent metal cation</name>
        <dbReference type="ChEBI" id="CHEBI:60240"/>
    </ligand>
</feature>
<dbReference type="SUPFAM" id="SSF109854">
    <property type="entry name" value="DinB/YfiT-like putative metalloenzymes"/>
    <property type="match status" value="1"/>
</dbReference>
<comment type="caution">
    <text evidence="4">The sequence shown here is derived from an EMBL/GenBank/DDBJ whole genome shotgun (WGS) entry which is preliminary data.</text>
</comment>
<proteinExistence type="inferred from homology"/>
<accession>A0A268S367</accession>